<keyword evidence="3" id="KW-1185">Reference proteome</keyword>
<evidence type="ECO:0000313" key="3">
    <source>
        <dbReference type="Proteomes" id="UP000827721"/>
    </source>
</evidence>
<evidence type="ECO:0000313" key="2">
    <source>
        <dbReference type="EMBL" id="KAH7564843.1"/>
    </source>
</evidence>
<comment type="caution">
    <text evidence="2">The sequence shown here is derived from an EMBL/GenBank/DDBJ whole genome shotgun (WGS) entry which is preliminary data.</text>
</comment>
<feature type="compositionally biased region" description="Polar residues" evidence="1">
    <location>
        <begin position="16"/>
        <end position="27"/>
    </location>
</feature>
<name>A0ABQ8HKF9_9ROSI</name>
<accession>A0ABQ8HKF9</accession>
<proteinExistence type="predicted"/>
<dbReference type="EMBL" id="JAFEMO010000009">
    <property type="protein sequence ID" value="KAH7564843.1"/>
    <property type="molecule type" value="Genomic_DNA"/>
</dbReference>
<dbReference type="Proteomes" id="UP000827721">
    <property type="component" value="Unassembled WGS sequence"/>
</dbReference>
<feature type="region of interest" description="Disordered" evidence="1">
    <location>
        <begin position="1"/>
        <end position="36"/>
    </location>
</feature>
<sequence>MEQPKFPKDTTTTTTADNNSRKPTTNPQKRKPPTPQELISHYKTQGLDQEQASIKVIEDLQSVLFRVIASKNKNKKDRLVGDTSKRIDVINNRLAIVDMKLDTKPGYGETLVLGVASGAALNGIGCVWPHVLKGLGQIWSAVRTATDPSSASTGSGS</sequence>
<organism evidence="2 3">
    <name type="scientific">Xanthoceras sorbifolium</name>
    <dbReference type="NCBI Taxonomy" id="99658"/>
    <lineage>
        <taxon>Eukaryota</taxon>
        <taxon>Viridiplantae</taxon>
        <taxon>Streptophyta</taxon>
        <taxon>Embryophyta</taxon>
        <taxon>Tracheophyta</taxon>
        <taxon>Spermatophyta</taxon>
        <taxon>Magnoliopsida</taxon>
        <taxon>eudicotyledons</taxon>
        <taxon>Gunneridae</taxon>
        <taxon>Pentapetalae</taxon>
        <taxon>rosids</taxon>
        <taxon>malvids</taxon>
        <taxon>Sapindales</taxon>
        <taxon>Sapindaceae</taxon>
        <taxon>Xanthoceroideae</taxon>
        <taxon>Xanthoceras</taxon>
    </lineage>
</organism>
<evidence type="ECO:0000256" key="1">
    <source>
        <dbReference type="SAM" id="MobiDB-lite"/>
    </source>
</evidence>
<protein>
    <submittedName>
        <fullName evidence="2">Uncharacterized protein</fullName>
    </submittedName>
</protein>
<gene>
    <name evidence="2" type="ORF">JRO89_XS09G0039100</name>
</gene>
<reference evidence="2 3" key="1">
    <citation type="submission" date="2021-02" db="EMBL/GenBank/DDBJ databases">
        <title>Plant Genome Project.</title>
        <authorList>
            <person name="Zhang R.-G."/>
        </authorList>
    </citation>
    <scope>NUCLEOTIDE SEQUENCE [LARGE SCALE GENOMIC DNA]</scope>
    <source>
        <tissue evidence="2">Leaves</tissue>
    </source>
</reference>